<dbReference type="KEGG" id="fpn:ABE65_010325"/>
<dbReference type="Proteomes" id="UP000076623">
    <property type="component" value="Chromosome"/>
</dbReference>
<name>A0A161INX5_9BACL</name>
<keyword evidence="2" id="KW-1185">Reference proteome</keyword>
<dbReference type="RefSeq" id="WP_066394428.1">
    <property type="nucleotide sequence ID" value="NZ_CP015378.1"/>
</dbReference>
<sequence length="117" mass="13335">MTLQKYVQVELDGKTKLLRFDYNSVSDLEAFYGKGISAILTEEQMGFNTLRIFYTFGLKWKEHGITPQRVGNMLGEAIENGESMESLFKPIMKALNLSKLLGDEVEIPEDEEIQNPN</sequence>
<protein>
    <submittedName>
        <fullName evidence="1">Uncharacterized protein</fullName>
    </submittedName>
</protein>
<dbReference type="STRING" id="1221500.ABE65_010325"/>
<accession>A0A161INX5</accession>
<dbReference type="AlphaFoldDB" id="A0A161INX5"/>
<gene>
    <name evidence="1" type="ORF">ABE65_010325</name>
</gene>
<reference evidence="1 2" key="1">
    <citation type="submission" date="2016-04" db="EMBL/GenBank/DDBJ databases">
        <title>Complete genome sequence of Fictibacillus phosphorivorans G25-29, a strain toxic to nematodes.</title>
        <authorList>
            <person name="Zheng Z."/>
        </authorList>
    </citation>
    <scope>NUCLEOTIDE SEQUENCE [LARGE SCALE GENOMIC DNA]</scope>
    <source>
        <strain evidence="1 2">G25-29</strain>
    </source>
</reference>
<evidence type="ECO:0000313" key="1">
    <source>
        <dbReference type="EMBL" id="ANC77175.1"/>
    </source>
</evidence>
<dbReference type="EMBL" id="CP015378">
    <property type="protein sequence ID" value="ANC77175.1"/>
    <property type="molecule type" value="Genomic_DNA"/>
</dbReference>
<organism evidence="1 2">
    <name type="scientific">Fictibacillus phosphorivorans</name>
    <dbReference type="NCBI Taxonomy" id="1221500"/>
    <lineage>
        <taxon>Bacteria</taxon>
        <taxon>Bacillati</taxon>
        <taxon>Bacillota</taxon>
        <taxon>Bacilli</taxon>
        <taxon>Bacillales</taxon>
        <taxon>Fictibacillaceae</taxon>
        <taxon>Fictibacillus</taxon>
    </lineage>
</organism>
<proteinExistence type="predicted"/>
<evidence type="ECO:0000313" key="2">
    <source>
        <dbReference type="Proteomes" id="UP000076623"/>
    </source>
</evidence>